<dbReference type="InterPro" id="IPR010982">
    <property type="entry name" value="Lambda_DNA-bd_dom_sf"/>
</dbReference>
<comment type="caution">
    <text evidence="3">The sequence shown here is derived from an EMBL/GenBank/DDBJ whole genome shotgun (WGS) entry which is preliminary data.</text>
</comment>
<keyword evidence="4" id="KW-1185">Reference proteome</keyword>
<evidence type="ECO:0000313" key="3">
    <source>
        <dbReference type="EMBL" id="MDG5486959.1"/>
    </source>
</evidence>
<reference evidence="3" key="1">
    <citation type="journal article" date="2023" name="Environ. Microbiol.">
        <title>The 2-methylpropene degradation pathway in Mycobacteriaceae family strains.</title>
        <authorList>
            <person name="Helbich S."/>
            <person name="Barrantes I."/>
            <person name="Dos Anjos Borges L.G."/>
            <person name="Pieper D.H."/>
            <person name="Vainshtein Y."/>
            <person name="Sohn K."/>
            <person name="Engesser K.H."/>
        </authorList>
    </citation>
    <scope>NUCLEOTIDE SEQUENCE</scope>
    <source>
        <strain evidence="3">IBE100</strain>
    </source>
</reference>
<dbReference type="PANTHER" id="PTHR46797">
    <property type="entry name" value="HTH-TYPE TRANSCRIPTIONAL REGULATOR"/>
    <property type="match status" value="1"/>
</dbReference>
<organism evidence="3 4">
    <name type="scientific">Mycolicibacterium gadium</name>
    <name type="common">Mycobacterium gadium</name>
    <dbReference type="NCBI Taxonomy" id="1794"/>
    <lineage>
        <taxon>Bacteria</taxon>
        <taxon>Bacillati</taxon>
        <taxon>Actinomycetota</taxon>
        <taxon>Actinomycetes</taxon>
        <taxon>Mycobacteriales</taxon>
        <taxon>Mycobacteriaceae</taxon>
        <taxon>Mycolicibacterium</taxon>
    </lineage>
</organism>
<dbReference type="RefSeq" id="WP_278223992.1">
    <property type="nucleotide sequence ID" value="NZ_JAKZMO010000055.1"/>
</dbReference>
<dbReference type="InterPro" id="IPR050807">
    <property type="entry name" value="TransReg_Diox_bact_type"/>
</dbReference>
<accession>A0ABT6H104</accession>
<dbReference type="Pfam" id="PF01381">
    <property type="entry name" value="HTH_3"/>
    <property type="match status" value="1"/>
</dbReference>
<evidence type="ECO:0000259" key="2">
    <source>
        <dbReference type="PROSITE" id="PS50943"/>
    </source>
</evidence>
<dbReference type="SUPFAM" id="SSF47413">
    <property type="entry name" value="lambda repressor-like DNA-binding domains"/>
    <property type="match status" value="1"/>
</dbReference>
<name>A0ABT6H104_MYCGU</name>
<dbReference type="PANTHER" id="PTHR46797:SF1">
    <property type="entry name" value="METHYLPHOSPHONATE SYNTHASE"/>
    <property type="match status" value="1"/>
</dbReference>
<dbReference type="InterPro" id="IPR001387">
    <property type="entry name" value="Cro/C1-type_HTH"/>
</dbReference>
<dbReference type="PROSITE" id="PS50943">
    <property type="entry name" value="HTH_CROC1"/>
    <property type="match status" value="1"/>
</dbReference>
<dbReference type="Gene3D" id="1.10.260.40">
    <property type="entry name" value="lambda repressor-like DNA-binding domains"/>
    <property type="match status" value="1"/>
</dbReference>
<keyword evidence="1" id="KW-0238">DNA-binding</keyword>
<dbReference type="SMART" id="SM00530">
    <property type="entry name" value="HTH_XRE"/>
    <property type="match status" value="1"/>
</dbReference>
<dbReference type="Proteomes" id="UP001154266">
    <property type="component" value="Unassembled WGS sequence"/>
</dbReference>
<dbReference type="CDD" id="cd00093">
    <property type="entry name" value="HTH_XRE"/>
    <property type="match status" value="1"/>
</dbReference>
<feature type="domain" description="HTH cro/C1-type" evidence="2">
    <location>
        <begin position="16"/>
        <end position="70"/>
    </location>
</feature>
<sequence length="119" mass="12993">MPEASRSDANVLGSFIRAQRTMANLSLRQLSALTEVSNPYLSQIERGLSEPSIRVLKSIAAALNISAEALYEQAGLIGGDQVDQPATEAAIRSDRRLTEQQRHALLTVYRTCLEANGHE</sequence>
<proteinExistence type="predicted"/>
<evidence type="ECO:0000256" key="1">
    <source>
        <dbReference type="ARBA" id="ARBA00023125"/>
    </source>
</evidence>
<dbReference type="EMBL" id="JAKZMO010000055">
    <property type="protein sequence ID" value="MDG5486959.1"/>
    <property type="molecule type" value="Genomic_DNA"/>
</dbReference>
<evidence type="ECO:0000313" key="4">
    <source>
        <dbReference type="Proteomes" id="UP001154266"/>
    </source>
</evidence>
<gene>
    <name evidence="3" type="ORF">MNO81_29575</name>
</gene>
<protein>
    <submittedName>
        <fullName evidence="3">Helix-turn-helix domain-containing protein</fullName>
    </submittedName>
</protein>